<dbReference type="AlphaFoldDB" id="A0A150J5Z2"/>
<name>A0A150J5Z2_9EURY</name>
<dbReference type="Proteomes" id="UP000075398">
    <property type="component" value="Unassembled WGS sequence"/>
</dbReference>
<comment type="caution">
    <text evidence="1">The sequence shown here is derived from an EMBL/GenBank/DDBJ whole genome shotgun (WGS) entry which is preliminary data.</text>
</comment>
<accession>A0A150J5Z2</accession>
<evidence type="ECO:0000313" key="1">
    <source>
        <dbReference type="EMBL" id="KYC52636.1"/>
    </source>
</evidence>
<reference evidence="1 2" key="1">
    <citation type="journal article" date="2016" name="ISME J.">
        <title>Chasing the elusive Euryarchaeota class WSA2: genomes reveal a uniquely fastidious methyl-reducing methanogen.</title>
        <authorList>
            <person name="Nobu M.K."/>
            <person name="Narihiro T."/>
            <person name="Kuroda K."/>
            <person name="Mei R."/>
            <person name="Liu W.T."/>
        </authorList>
    </citation>
    <scope>NUCLEOTIDE SEQUENCE [LARGE SCALE GENOMIC DNA]</scope>
    <source>
        <strain evidence="1">U1lsi0528_Bin055</strain>
    </source>
</reference>
<organism evidence="1 2">
    <name type="scientific">Candidatus Methanofastidiosum methylothiophilum</name>
    <dbReference type="NCBI Taxonomy" id="1705564"/>
    <lineage>
        <taxon>Archaea</taxon>
        <taxon>Methanobacteriati</taxon>
        <taxon>Methanobacteriota</taxon>
        <taxon>Stenosarchaea group</taxon>
        <taxon>Candidatus Methanofastidiosia</taxon>
        <taxon>Candidatus Methanofastidiosales</taxon>
        <taxon>Candidatus Methanofastidiosaceae</taxon>
        <taxon>Candidatus Methanofastidiosum</taxon>
    </lineage>
</organism>
<gene>
    <name evidence="1" type="ORF">AMQ22_00686</name>
</gene>
<dbReference type="EMBL" id="LNGC01000019">
    <property type="protein sequence ID" value="KYC52636.1"/>
    <property type="molecule type" value="Genomic_DNA"/>
</dbReference>
<sequence length="76" mass="9396">MVRPIEIPMRDYVFLERFFADEPETWEEIKEDLGKLRGWAKMIKYAGWYDPDDAAKYEYWFWIENGEIKVERRKIS</sequence>
<protein>
    <submittedName>
        <fullName evidence="1">Uncharacterized protein</fullName>
    </submittedName>
</protein>
<evidence type="ECO:0000313" key="2">
    <source>
        <dbReference type="Proteomes" id="UP000075398"/>
    </source>
</evidence>
<proteinExistence type="predicted"/>